<dbReference type="Proteomes" id="UP000011885">
    <property type="component" value="Unassembled WGS sequence"/>
</dbReference>
<keyword evidence="3" id="KW-1185">Reference proteome</keyword>
<dbReference type="EMBL" id="ANOH01000422">
    <property type="protein sequence ID" value="EMI52545.1"/>
    <property type="molecule type" value="Genomic_DNA"/>
</dbReference>
<evidence type="ECO:0000313" key="3">
    <source>
        <dbReference type="Proteomes" id="UP000011885"/>
    </source>
</evidence>
<reference evidence="2 3" key="1">
    <citation type="journal article" date="2013" name="Mar. Genomics">
        <title>Expression of sulfatases in Rhodopirellula baltica and the diversity of sulfatases in the genus Rhodopirellula.</title>
        <authorList>
            <person name="Wegner C.E."/>
            <person name="Richter-Heitmann T."/>
            <person name="Klindworth A."/>
            <person name="Klockow C."/>
            <person name="Richter M."/>
            <person name="Achstetter T."/>
            <person name="Glockner F.O."/>
            <person name="Harder J."/>
        </authorList>
    </citation>
    <scope>NUCLEOTIDE SEQUENCE [LARGE SCALE GENOMIC DNA]</scope>
    <source>
        <strain evidence="2 3">SM41</strain>
    </source>
</reference>
<comment type="caution">
    <text evidence="2">The sequence shown here is derived from an EMBL/GenBank/DDBJ whole genome shotgun (WGS) entry which is preliminary data.</text>
</comment>
<proteinExistence type="predicted"/>
<organism evidence="2 3">
    <name type="scientific">Rhodopirellula sallentina SM41</name>
    <dbReference type="NCBI Taxonomy" id="1263870"/>
    <lineage>
        <taxon>Bacteria</taxon>
        <taxon>Pseudomonadati</taxon>
        <taxon>Planctomycetota</taxon>
        <taxon>Planctomycetia</taxon>
        <taxon>Pirellulales</taxon>
        <taxon>Pirellulaceae</taxon>
        <taxon>Rhodopirellula</taxon>
    </lineage>
</organism>
<sequence length="60" mass="6382">MVRMLVLVLVGTFAVAGLSGCGNEGATNVMNSASEKEKADFIAQYKADMERQQSEATGQK</sequence>
<keyword evidence="1" id="KW-0732">Signal</keyword>
<feature type="chain" id="PRO_5004072511" evidence="1">
    <location>
        <begin position="17"/>
        <end position="60"/>
    </location>
</feature>
<accession>M5TTQ9</accession>
<dbReference type="PATRIC" id="fig|1263870.3.peg.6371"/>
<gene>
    <name evidence="2" type="ORF">RSSM_06014</name>
</gene>
<evidence type="ECO:0000313" key="2">
    <source>
        <dbReference type="EMBL" id="EMI52545.1"/>
    </source>
</evidence>
<protein>
    <submittedName>
        <fullName evidence="2">Secreted protein</fullName>
    </submittedName>
</protein>
<name>M5TTQ9_9BACT</name>
<feature type="signal peptide" evidence="1">
    <location>
        <begin position="1"/>
        <end position="16"/>
    </location>
</feature>
<evidence type="ECO:0000256" key="1">
    <source>
        <dbReference type="SAM" id="SignalP"/>
    </source>
</evidence>
<dbReference type="AlphaFoldDB" id="M5TTQ9"/>
<dbReference type="PROSITE" id="PS51257">
    <property type="entry name" value="PROKAR_LIPOPROTEIN"/>
    <property type="match status" value="1"/>
</dbReference>